<evidence type="ECO:0000313" key="2">
    <source>
        <dbReference type="Proteomes" id="UP000547643"/>
    </source>
</evidence>
<comment type="caution">
    <text evidence="1">The sequence shown here is derived from an EMBL/GenBank/DDBJ whole genome shotgun (WGS) entry which is preliminary data.</text>
</comment>
<dbReference type="Proteomes" id="UP000547643">
    <property type="component" value="Unassembled WGS sequence"/>
</dbReference>
<proteinExistence type="predicted"/>
<dbReference type="AlphaFoldDB" id="A0A7X0XRH4"/>
<gene>
    <name evidence="1" type="ORF">HCA46_08765</name>
</gene>
<accession>A0A7X0XRH4</accession>
<evidence type="ECO:0000313" key="1">
    <source>
        <dbReference type="EMBL" id="MBC1778927.1"/>
    </source>
</evidence>
<dbReference type="EMBL" id="JAARUV010000002">
    <property type="protein sequence ID" value="MBC1778927.1"/>
    <property type="molecule type" value="Genomic_DNA"/>
</dbReference>
<reference evidence="1 2" key="1">
    <citation type="submission" date="2020-03" db="EMBL/GenBank/DDBJ databases">
        <title>Soil Listeria distribution.</title>
        <authorList>
            <person name="Liao J."/>
            <person name="Wiedmann M."/>
        </authorList>
    </citation>
    <scope>NUCLEOTIDE SEQUENCE [LARGE SCALE GENOMIC DNA]</scope>
    <source>
        <strain evidence="1 2">FSL L7-1017</strain>
    </source>
</reference>
<sequence>MTEFYESKQEQFVKFLQKKQMYYEIHQFFCTTNYLDGWKFLFFRENKGISIPKNIFFQQGKLLTLGVNDHTNMSYLDKKQALIMSNEGESQVGFGQCINFDTNVVSYMDSLFLTKDKTVKMDVYLFLRSILEHKRGDFTCHPYTLENCTKLDNPNILKGVKRSLGAFCTYKSFNNVEEFDAYFETPSTPHFSKEIVKEVNSLVHTMFEMKGLIRAGDIHLAQKPIYALLLQTVIIRFSSNKGIKFKAGQLFDFFVNQLGVFYERELAICYLYLNNDKKVEKFFGRVQANNKDILAVIEGMSWDLQHIRSLEEYMTKSEYENADFELHALATFDNGLKDMLAVYPIEGLSFKEGNGSMTVTFQYEFSEFIKGIDFEVYKSKRSSKRRHVIFKKTDFDYLIREQQAELLALFKQ</sequence>
<dbReference type="RefSeq" id="WP_185494953.1">
    <property type="nucleotide sequence ID" value="NZ_JAARUV010000002.1"/>
</dbReference>
<protein>
    <submittedName>
        <fullName evidence="1">Uncharacterized protein</fullName>
    </submittedName>
</protein>
<organism evidence="1 2">
    <name type="scientific">Listeria booriae</name>
    <dbReference type="NCBI Taxonomy" id="1552123"/>
    <lineage>
        <taxon>Bacteria</taxon>
        <taxon>Bacillati</taxon>
        <taxon>Bacillota</taxon>
        <taxon>Bacilli</taxon>
        <taxon>Bacillales</taxon>
        <taxon>Listeriaceae</taxon>
        <taxon>Listeria</taxon>
    </lineage>
</organism>
<name>A0A7X0XRH4_9LIST</name>